<dbReference type="EnsemblMetazoa" id="G7825.1">
    <property type="protein sequence ID" value="G7825.1:cds"/>
    <property type="gene ID" value="G7825"/>
</dbReference>
<feature type="repeat" description="NHL" evidence="3">
    <location>
        <begin position="477"/>
        <end position="505"/>
    </location>
</feature>
<dbReference type="CDD" id="cd19756">
    <property type="entry name" value="Bbox2"/>
    <property type="match status" value="1"/>
</dbReference>
<keyword evidence="2" id="KW-0862">Zinc</keyword>
<evidence type="ECO:0000259" key="5">
    <source>
        <dbReference type="PROSITE" id="PS50119"/>
    </source>
</evidence>
<keyword evidence="7" id="KW-1185">Reference proteome</keyword>
<dbReference type="PANTHER" id="PTHR25462:SF296">
    <property type="entry name" value="MEIOTIC P26, ISOFORM F"/>
    <property type="match status" value="1"/>
</dbReference>
<organism evidence="6 7">
    <name type="scientific">Magallana gigas</name>
    <name type="common">Pacific oyster</name>
    <name type="synonym">Crassostrea gigas</name>
    <dbReference type="NCBI Taxonomy" id="29159"/>
    <lineage>
        <taxon>Eukaryota</taxon>
        <taxon>Metazoa</taxon>
        <taxon>Spiralia</taxon>
        <taxon>Lophotrochozoa</taxon>
        <taxon>Mollusca</taxon>
        <taxon>Bivalvia</taxon>
        <taxon>Autobranchia</taxon>
        <taxon>Pteriomorphia</taxon>
        <taxon>Ostreida</taxon>
        <taxon>Ostreoidea</taxon>
        <taxon>Ostreidae</taxon>
        <taxon>Magallana</taxon>
    </lineage>
</organism>
<dbReference type="Gene3D" id="3.30.160.60">
    <property type="entry name" value="Classic Zinc Finger"/>
    <property type="match status" value="1"/>
</dbReference>
<keyword evidence="2" id="KW-0479">Metal-binding</keyword>
<evidence type="ECO:0000256" key="2">
    <source>
        <dbReference type="PROSITE-ProRule" id="PRU00024"/>
    </source>
</evidence>
<dbReference type="PROSITE" id="PS51125">
    <property type="entry name" value="NHL"/>
    <property type="match status" value="1"/>
</dbReference>
<keyword evidence="2" id="KW-0863">Zinc-finger</keyword>
<dbReference type="SMART" id="SM00336">
    <property type="entry name" value="BBOX"/>
    <property type="match status" value="2"/>
</dbReference>
<evidence type="ECO:0000256" key="4">
    <source>
        <dbReference type="SAM" id="MobiDB-lite"/>
    </source>
</evidence>
<keyword evidence="1" id="KW-0677">Repeat</keyword>
<name>A0A8W8NVG1_MAGGI</name>
<evidence type="ECO:0000256" key="1">
    <source>
        <dbReference type="ARBA" id="ARBA00022737"/>
    </source>
</evidence>
<proteinExistence type="predicted"/>
<protein>
    <recommendedName>
        <fullName evidence="5">B box-type domain-containing protein</fullName>
    </recommendedName>
</protein>
<dbReference type="Gene3D" id="2.120.10.30">
    <property type="entry name" value="TolB, C-terminal domain"/>
    <property type="match status" value="1"/>
</dbReference>
<evidence type="ECO:0000313" key="6">
    <source>
        <dbReference type="EnsemblMetazoa" id="G7825.1:cds"/>
    </source>
</evidence>
<feature type="region of interest" description="Disordered" evidence="4">
    <location>
        <begin position="251"/>
        <end position="275"/>
    </location>
</feature>
<evidence type="ECO:0000313" key="7">
    <source>
        <dbReference type="Proteomes" id="UP000005408"/>
    </source>
</evidence>
<dbReference type="PROSITE" id="PS50119">
    <property type="entry name" value="ZF_BBOX"/>
    <property type="match status" value="2"/>
</dbReference>
<dbReference type="InterPro" id="IPR011042">
    <property type="entry name" value="6-blade_b-propeller_TolB-like"/>
</dbReference>
<feature type="compositionally biased region" description="Polar residues" evidence="4">
    <location>
        <begin position="251"/>
        <end position="265"/>
    </location>
</feature>
<dbReference type="PANTHER" id="PTHR25462">
    <property type="entry name" value="BONUS, ISOFORM C-RELATED"/>
    <property type="match status" value="1"/>
</dbReference>
<evidence type="ECO:0000256" key="3">
    <source>
        <dbReference type="PROSITE-ProRule" id="PRU00504"/>
    </source>
</evidence>
<feature type="domain" description="B box-type" evidence="5">
    <location>
        <begin position="63"/>
        <end position="103"/>
    </location>
</feature>
<dbReference type="InterPro" id="IPR047153">
    <property type="entry name" value="TRIM45/56/19-like"/>
</dbReference>
<dbReference type="Proteomes" id="UP000005408">
    <property type="component" value="Unassembled WGS sequence"/>
</dbReference>
<feature type="domain" description="B box-type" evidence="5">
    <location>
        <begin position="11"/>
        <end position="56"/>
    </location>
</feature>
<dbReference type="SUPFAM" id="SSF101898">
    <property type="entry name" value="NHL repeat"/>
    <property type="match status" value="1"/>
</dbReference>
<dbReference type="AlphaFoldDB" id="A0A8W8NVG1"/>
<reference evidence="6" key="1">
    <citation type="submission" date="2022-08" db="UniProtKB">
        <authorList>
            <consortium name="EnsemblMetazoa"/>
        </authorList>
    </citation>
    <scope>IDENTIFICATION</scope>
    <source>
        <strain evidence="6">05x7-T-G4-1.051#20</strain>
    </source>
</reference>
<dbReference type="InterPro" id="IPR001258">
    <property type="entry name" value="NHL_repeat"/>
</dbReference>
<dbReference type="GO" id="GO:0008270">
    <property type="term" value="F:zinc ion binding"/>
    <property type="evidence" value="ECO:0007669"/>
    <property type="project" value="UniProtKB-KW"/>
</dbReference>
<dbReference type="SUPFAM" id="SSF57845">
    <property type="entry name" value="B-box zinc-binding domain"/>
    <property type="match status" value="1"/>
</dbReference>
<dbReference type="InterPro" id="IPR000315">
    <property type="entry name" value="Znf_B-box"/>
</dbReference>
<sequence length="556" mass="63035">SLTMDNPSSTKDVVPCSLCQIPEASMYCEVCHIHLCKACEGEHLSDSSKDHRVVPVKQSRSTLNLPMCSKHPIKQCKYHCEQCDIDICRKCIRKHPGHQIVEILQNSEDKEEVLQTELQESEKSIHPKYEEIAYNISKQIADLSKNSEILTPAIKQQGEVWQREIDAIITNLKTDVEENESKHLVILNKQEDEIIRTISEITQIITDLMKLLDLKDDSKSRNAELRKLPPEPKLSLSNLRPQEIHTDQLIDQSGSQSEQDNNVPTQGAECSPPDRSLLDVPRVIAAIDTGYEYQYGVACLNDTDILTHGNSNIMKLYNLHGELVRSIQTESRNHPSDIAVTRNGDIVYTDYKNGTVNIVKDTRIETVIRLERWKPLNVCSTYSGDLLVVMNSDDDKHTKVVRYSGSTEKQTIQFDRRKSRPLYSSGGLFSTKYICENRNLDICVSDREANAVVVVNQAGKLRFTYTGPPSTPKESFSPLGITTDSQSRIMIADWDNDCIHILDQDGQFIRYIDNCHVLGPSGLSVDSKDNLFVADDASKVKKIQYYMQKNNFIYQT</sequence>
<accession>A0A8W8NVG1</accession>